<organism evidence="2 3">
    <name type="scientific">Coffea arabica</name>
    <name type="common">Arabian coffee</name>
    <dbReference type="NCBI Taxonomy" id="13443"/>
    <lineage>
        <taxon>Eukaryota</taxon>
        <taxon>Viridiplantae</taxon>
        <taxon>Streptophyta</taxon>
        <taxon>Embryophyta</taxon>
        <taxon>Tracheophyta</taxon>
        <taxon>Spermatophyta</taxon>
        <taxon>Magnoliopsida</taxon>
        <taxon>eudicotyledons</taxon>
        <taxon>Gunneridae</taxon>
        <taxon>Pentapetalae</taxon>
        <taxon>asterids</taxon>
        <taxon>lamiids</taxon>
        <taxon>Gentianales</taxon>
        <taxon>Rubiaceae</taxon>
        <taxon>Ixoroideae</taxon>
        <taxon>Gardenieae complex</taxon>
        <taxon>Bertiereae - Coffeeae clade</taxon>
        <taxon>Coffeeae</taxon>
        <taxon>Coffea</taxon>
    </lineage>
</organism>
<name>A0A6P6S9L4_COFAR</name>
<dbReference type="AlphaFoldDB" id="A0A6P6S9L4"/>
<dbReference type="InterPro" id="IPR000477">
    <property type="entry name" value="RT_dom"/>
</dbReference>
<evidence type="ECO:0000259" key="1">
    <source>
        <dbReference type="Pfam" id="PF00078"/>
    </source>
</evidence>
<dbReference type="GeneID" id="113689272"/>
<keyword evidence="2" id="KW-1185">Reference proteome</keyword>
<dbReference type="RefSeq" id="XP_027062868.1">
    <property type="nucleotide sequence ID" value="XM_027207067.1"/>
</dbReference>
<gene>
    <name evidence="3" type="primary">LOC113689272</name>
</gene>
<evidence type="ECO:0000313" key="2">
    <source>
        <dbReference type="Proteomes" id="UP001652660"/>
    </source>
</evidence>
<reference evidence="2" key="1">
    <citation type="journal article" date="2025" name="Foods">
        <title>Unveiling the Microbial Signatures of Arabica Coffee Cherries: Insights into Ripeness Specific Diversity, Functional Traits, and Implications for Quality and Safety.</title>
        <authorList>
            <consortium name="RefSeq"/>
            <person name="Tenea G.N."/>
            <person name="Cifuentes V."/>
            <person name="Reyes P."/>
            <person name="Cevallos-Vallejos M."/>
        </authorList>
    </citation>
    <scope>NUCLEOTIDE SEQUENCE [LARGE SCALE GENOMIC DNA]</scope>
</reference>
<dbReference type="Proteomes" id="UP001652660">
    <property type="component" value="Chromosome 5c"/>
</dbReference>
<sequence length="289" mass="33425">MDLIRKNWQVDFVRDLLYILAAKLRHLKGMLRAWSRESFGNIFNMVMVVKWEVSQLEVCFDENPSDHHRIHLIELSAKLCNAQVNKDMFWHHKAKLQWLSNGDRNSKFFHAVVTKRRHKAVIHRIRSRSGEWLEAEVEIAKEVVSYFQELFSTNSGPLHSQVLDVIPKQLTDQDNADLEWFPTLEEVKDVIFFMDADNVAGSDRLVSNVWFSVIINKSPQRFFKSTRGICQGNSISPTLFIVGAEIPRGCPDIIHLAYTDDMMIFSSELKGSLQLIMRVLEAYCKVSGQ</sequence>
<dbReference type="OrthoDB" id="1752028at2759"/>
<evidence type="ECO:0000313" key="3">
    <source>
        <dbReference type="RefSeq" id="XP_027062868.1"/>
    </source>
</evidence>
<proteinExistence type="predicted"/>
<protein>
    <recommendedName>
        <fullName evidence="1">Reverse transcriptase domain-containing protein</fullName>
    </recommendedName>
</protein>
<dbReference type="Pfam" id="PF00078">
    <property type="entry name" value="RVT_1"/>
    <property type="match status" value="1"/>
</dbReference>
<feature type="domain" description="Reverse transcriptase" evidence="1">
    <location>
        <begin position="210"/>
        <end position="288"/>
    </location>
</feature>
<accession>A0A6P6S9L4</accession>
<reference evidence="3" key="2">
    <citation type="submission" date="2025-08" db="UniProtKB">
        <authorList>
            <consortium name="RefSeq"/>
        </authorList>
    </citation>
    <scope>IDENTIFICATION</scope>
    <source>
        <tissue evidence="3">Leaves</tissue>
    </source>
</reference>